<sequence>MNNPNIDYIKLEDADTLGAVFRERVNRTPDATAYIQYDEEREVWQETSWSEMAQLVVRWQAAFRKENLKPGDRVALMMRNCREWAIFDLAAQCLGLVTVPLYTNDRAENIGYILQDAEVRLLLVENNEQWHDLQQIRNQLAGLNRIVSLHPVDPMGLQPHLVSLDEWLPDQPDDELQVVDLSSKELATIVYTSGTTGRSKGVMLSHHNILWDLDSGVKVIDIYKTDTFLSFLPLSHTLERTVGYYLAILAGATTAYARSIPQLAEDLEIIKPTILIAVPRIFERVYGKIQDKLESDSAVARGIFKLAVDTGWNHFEYQQGRAPWSVKLLLWPLLKKIVASKIQQKLGGRLRIAVSGGAPLSPDIAKVFIGLGVPILQGYGLTETSPIISANTHEHNFPASVGRPFPGVEVKISEYDELLCRAPNVMMGYWNNRSATTEVIDTEGWFHTGDKAKIEDDYIFITGRLKEIIVMANGEKVPPADMEMCIAMDPLFEQVLVVGESKPYLSAIVVLNPEHAQSLGLDPTNLNEQQQQDLLARVNNHLDNFPGYAKIIQVTVLGEPWSVENGLITPTLKLKRKKILERYAKEYDDMYVGH</sequence>
<dbReference type="PANTHER" id="PTHR43272">
    <property type="entry name" value="LONG-CHAIN-FATTY-ACID--COA LIGASE"/>
    <property type="match status" value="1"/>
</dbReference>
<proteinExistence type="predicted"/>
<dbReference type="SUPFAM" id="SSF56801">
    <property type="entry name" value="Acetyl-CoA synthetase-like"/>
    <property type="match status" value="1"/>
</dbReference>
<dbReference type="PANTHER" id="PTHR43272:SF33">
    <property type="entry name" value="AMP-BINDING DOMAIN-CONTAINING PROTEIN-RELATED"/>
    <property type="match status" value="1"/>
</dbReference>
<dbReference type="Pfam" id="PF23562">
    <property type="entry name" value="AMP-binding_C_3"/>
    <property type="match status" value="1"/>
</dbReference>
<evidence type="ECO:0000256" key="1">
    <source>
        <dbReference type="ARBA" id="ARBA00022741"/>
    </source>
</evidence>
<keyword evidence="2" id="KW-0067">ATP-binding</keyword>
<dbReference type="PROSITE" id="PS00455">
    <property type="entry name" value="AMP_BINDING"/>
    <property type="match status" value="1"/>
</dbReference>
<name>A0A944MCJ8_9GAMM</name>
<dbReference type="GO" id="GO:0016020">
    <property type="term" value="C:membrane"/>
    <property type="evidence" value="ECO:0007669"/>
    <property type="project" value="TreeGrafter"/>
</dbReference>
<gene>
    <name evidence="4" type="ORF">KME65_14565</name>
</gene>
<dbReference type="InterPro" id="IPR042099">
    <property type="entry name" value="ANL_N_sf"/>
</dbReference>
<accession>A0A944MCJ8</accession>
<dbReference type="Proteomes" id="UP000770889">
    <property type="component" value="Unassembled WGS sequence"/>
</dbReference>
<dbReference type="InterPro" id="IPR000873">
    <property type="entry name" value="AMP-dep_synth/lig_dom"/>
</dbReference>
<dbReference type="CDD" id="cd05907">
    <property type="entry name" value="VL_LC_FACS_like"/>
    <property type="match status" value="1"/>
</dbReference>
<reference evidence="4 5" key="1">
    <citation type="submission" date="2021-05" db="EMBL/GenBank/DDBJ databases">
        <title>Genetic and Functional Diversity in Clade A Lucinid endosymbionts from the Bahamas.</title>
        <authorList>
            <person name="Giani N.M."/>
            <person name="Engel A.S."/>
            <person name="Campbell B.J."/>
        </authorList>
    </citation>
    <scope>NUCLEOTIDE SEQUENCE [LARGE SCALE GENOMIC DNA]</scope>
    <source>
        <strain evidence="4">LUC16012Gg_MoonRockCtena</strain>
    </source>
</reference>
<evidence type="ECO:0000313" key="5">
    <source>
        <dbReference type="Proteomes" id="UP000770889"/>
    </source>
</evidence>
<organism evidence="4 5">
    <name type="scientific">Candidatus Thiodiazotropha taylori</name>
    <dbReference type="NCBI Taxonomy" id="2792791"/>
    <lineage>
        <taxon>Bacteria</taxon>
        <taxon>Pseudomonadati</taxon>
        <taxon>Pseudomonadota</taxon>
        <taxon>Gammaproteobacteria</taxon>
        <taxon>Chromatiales</taxon>
        <taxon>Sedimenticolaceae</taxon>
        <taxon>Candidatus Thiodiazotropha</taxon>
    </lineage>
</organism>
<keyword evidence="4" id="KW-0436">Ligase</keyword>
<comment type="caution">
    <text evidence="4">The sequence shown here is derived from an EMBL/GenBank/DDBJ whole genome shotgun (WGS) entry which is preliminary data.</text>
</comment>
<dbReference type="InterPro" id="IPR020845">
    <property type="entry name" value="AMP-binding_CS"/>
</dbReference>
<evidence type="ECO:0000256" key="2">
    <source>
        <dbReference type="ARBA" id="ARBA00022840"/>
    </source>
</evidence>
<dbReference type="EMBL" id="JAHHGM010000014">
    <property type="protein sequence ID" value="MBT2990174.1"/>
    <property type="molecule type" value="Genomic_DNA"/>
</dbReference>
<dbReference type="GO" id="GO:0005524">
    <property type="term" value="F:ATP binding"/>
    <property type="evidence" value="ECO:0007669"/>
    <property type="project" value="UniProtKB-KW"/>
</dbReference>
<evidence type="ECO:0000259" key="3">
    <source>
        <dbReference type="Pfam" id="PF00501"/>
    </source>
</evidence>
<dbReference type="Pfam" id="PF00501">
    <property type="entry name" value="AMP-binding"/>
    <property type="match status" value="1"/>
</dbReference>
<keyword evidence="1" id="KW-0547">Nucleotide-binding</keyword>
<dbReference type="GO" id="GO:0004467">
    <property type="term" value="F:long-chain fatty acid-CoA ligase activity"/>
    <property type="evidence" value="ECO:0007669"/>
    <property type="project" value="TreeGrafter"/>
</dbReference>
<dbReference type="Gene3D" id="3.40.50.12780">
    <property type="entry name" value="N-terminal domain of ligase-like"/>
    <property type="match status" value="1"/>
</dbReference>
<protein>
    <submittedName>
        <fullName evidence="4">Long-chain fatty acid--CoA ligase</fullName>
    </submittedName>
</protein>
<feature type="domain" description="AMP-dependent synthetase/ligase" evidence="3">
    <location>
        <begin position="21"/>
        <end position="430"/>
    </location>
</feature>
<dbReference type="AlphaFoldDB" id="A0A944MCJ8"/>
<evidence type="ECO:0000313" key="4">
    <source>
        <dbReference type="EMBL" id="MBT2990174.1"/>
    </source>
</evidence>